<dbReference type="EMBL" id="ML977011">
    <property type="protein sequence ID" value="KAF1952323.1"/>
    <property type="molecule type" value="Genomic_DNA"/>
</dbReference>
<keyword evidence="2" id="KW-1185">Reference proteome</keyword>
<dbReference type="AlphaFoldDB" id="A0A6A5THI7"/>
<evidence type="ECO:0000313" key="1">
    <source>
        <dbReference type="EMBL" id="KAF1952323.1"/>
    </source>
</evidence>
<evidence type="ECO:0000313" key="2">
    <source>
        <dbReference type="Proteomes" id="UP000800035"/>
    </source>
</evidence>
<dbReference type="SUPFAM" id="SSF143744">
    <property type="entry name" value="GlcG-like"/>
    <property type="match status" value="1"/>
</dbReference>
<dbReference type="OrthoDB" id="2276076at2759"/>
<dbReference type="InterPro" id="IPR038084">
    <property type="entry name" value="PduO/GlcC-like_sf"/>
</dbReference>
<reference evidence="1" key="1">
    <citation type="journal article" date="2020" name="Stud. Mycol.">
        <title>101 Dothideomycetes genomes: a test case for predicting lifestyles and emergence of pathogens.</title>
        <authorList>
            <person name="Haridas S."/>
            <person name="Albert R."/>
            <person name="Binder M."/>
            <person name="Bloem J."/>
            <person name="Labutti K."/>
            <person name="Salamov A."/>
            <person name="Andreopoulos B."/>
            <person name="Baker S."/>
            <person name="Barry K."/>
            <person name="Bills G."/>
            <person name="Bluhm B."/>
            <person name="Cannon C."/>
            <person name="Castanera R."/>
            <person name="Culley D."/>
            <person name="Daum C."/>
            <person name="Ezra D."/>
            <person name="Gonzalez J."/>
            <person name="Henrissat B."/>
            <person name="Kuo A."/>
            <person name="Liang C."/>
            <person name="Lipzen A."/>
            <person name="Lutzoni F."/>
            <person name="Magnuson J."/>
            <person name="Mondo S."/>
            <person name="Nolan M."/>
            <person name="Ohm R."/>
            <person name="Pangilinan J."/>
            <person name="Park H.-J."/>
            <person name="Ramirez L."/>
            <person name="Alfaro M."/>
            <person name="Sun H."/>
            <person name="Tritt A."/>
            <person name="Yoshinaga Y."/>
            <person name="Zwiers L.-H."/>
            <person name="Turgeon B."/>
            <person name="Goodwin S."/>
            <person name="Spatafora J."/>
            <person name="Crous P."/>
            <person name="Grigoriev I."/>
        </authorList>
    </citation>
    <scope>NUCLEOTIDE SEQUENCE</scope>
    <source>
        <strain evidence="1">CBS 675.92</strain>
    </source>
</reference>
<dbReference type="Gene3D" id="3.30.450.150">
    <property type="entry name" value="Haem-degrading domain"/>
    <property type="match status" value="1"/>
</dbReference>
<dbReference type="InterPro" id="IPR005624">
    <property type="entry name" value="PduO/GlcC-like"/>
</dbReference>
<proteinExistence type="predicted"/>
<dbReference type="PANTHER" id="PTHR34309">
    <property type="entry name" value="SLR1406 PROTEIN"/>
    <property type="match status" value="1"/>
</dbReference>
<dbReference type="Pfam" id="PF03928">
    <property type="entry name" value="HbpS-like"/>
    <property type="match status" value="1"/>
</dbReference>
<organism evidence="1 2">
    <name type="scientific">Byssothecium circinans</name>
    <dbReference type="NCBI Taxonomy" id="147558"/>
    <lineage>
        <taxon>Eukaryota</taxon>
        <taxon>Fungi</taxon>
        <taxon>Dikarya</taxon>
        <taxon>Ascomycota</taxon>
        <taxon>Pezizomycotina</taxon>
        <taxon>Dothideomycetes</taxon>
        <taxon>Pleosporomycetidae</taxon>
        <taxon>Pleosporales</taxon>
        <taxon>Massarineae</taxon>
        <taxon>Massarinaceae</taxon>
        <taxon>Byssothecium</taxon>
    </lineage>
</organism>
<gene>
    <name evidence="1" type="ORF">CC80DRAFT_178766</name>
</gene>
<name>A0A6A5THI7_9PLEO</name>
<accession>A0A6A5THI7</accession>
<protein>
    <submittedName>
        <fullName evidence="1">DUF336-domain-containing protein</fullName>
    </submittedName>
</protein>
<dbReference type="InterPro" id="IPR052517">
    <property type="entry name" value="GlcG_carb_metab_protein"/>
</dbReference>
<dbReference type="PANTHER" id="PTHR34309:SF1">
    <property type="entry name" value="PROTEIN GLCG"/>
    <property type="match status" value="1"/>
</dbReference>
<sequence>MSTKSIPILTLSGARTALSAAEARAHSINVPMNIAIVDSSCHLLAFSRMEGAKITSINIAIDKAFTAAGHRAPTSIYKENVWPGGPAYGIGNSNGGRFMTIAGGVPILKDGAVVGAVGCSTGLPSQDEDVARAGVQAVEEGFKVKAKL</sequence>
<dbReference type="Proteomes" id="UP000800035">
    <property type="component" value="Unassembled WGS sequence"/>
</dbReference>